<proteinExistence type="predicted"/>
<organism evidence="1">
    <name type="scientific">marine sediment metagenome</name>
    <dbReference type="NCBI Taxonomy" id="412755"/>
    <lineage>
        <taxon>unclassified sequences</taxon>
        <taxon>metagenomes</taxon>
        <taxon>ecological metagenomes</taxon>
    </lineage>
</organism>
<feature type="non-terminal residue" evidence="1">
    <location>
        <position position="1"/>
    </location>
</feature>
<reference evidence="1" key="1">
    <citation type="journal article" date="2014" name="Front. Microbiol.">
        <title>High frequency of phylogenetically diverse reductive dehalogenase-homologous genes in deep subseafloor sedimentary metagenomes.</title>
        <authorList>
            <person name="Kawai M."/>
            <person name="Futagami T."/>
            <person name="Toyoda A."/>
            <person name="Takaki Y."/>
            <person name="Nishi S."/>
            <person name="Hori S."/>
            <person name="Arai W."/>
            <person name="Tsubouchi T."/>
            <person name="Morono Y."/>
            <person name="Uchiyama I."/>
            <person name="Ito T."/>
            <person name="Fujiyama A."/>
            <person name="Inagaki F."/>
            <person name="Takami H."/>
        </authorList>
    </citation>
    <scope>NUCLEOTIDE SEQUENCE</scope>
    <source>
        <strain evidence="1">Expedition CK06-06</strain>
    </source>
</reference>
<name>X1U3W1_9ZZZZ</name>
<dbReference type="AlphaFoldDB" id="X1U3W1"/>
<accession>X1U3W1</accession>
<dbReference type="EMBL" id="BARW01034980">
    <property type="protein sequence ID" value="GAJ12199.1"/>
    <property type="molecule type" value="Genomic_DNA"/>
</dbReference>
<evidence type="ECO:0000313" key="1">
    <source>
        <dbReference type="EMBL" id="GAJ12199.1"/>
    </source>
</evidence>
<protein>
    <submittedName>
        <fullName evidence="1">Uncharacterized protein</fullName>
    </submittedName>
</protein>
<comment type="caution">
    <text evidence="1">The sequence shown here is derived from an EMBL/GenBank/DDBJ whole genome shotgun (WGS) entry which is preliminary data.</text>
</comment>
<gene>
    <name evidence="1" type="ORF">S12H4_54678</name>
</gene>
<sequence>RLCDIAVARTATEELRILADSTRAAIAADSLIGNPNAALGGIAPSNFNVLATEKLYYNLYSTPGGPAFASYYGVWAWSPTVADKLIAGKTLTPAESRINEDLGISKTVEKGLLPLPIPLQIEREYQIIEEMSYGHIFTVTALPGITVSTLFRTASISGWAQFSQYALSIR</sequence>